<evidence type="ECO:0000313" key="2">
    <source>
        <dbReference type="Proteomes" id="UP000294134"/>
    </source>
</evidence>
<sequence length="76" mass="9098">MSYHDNMEKQIRLSFPWFNDKQVRYAINKVSNFIRDCGQDVYQVWVDNKATYNAQYATRGSIWVGRTEVFIEIQVD</sequence>
<dbReference type="EMBL" id="MK552327">
    <property type="protein sequence ID" value="QBJ02925.1"/>
    <property type="molecule type" value="Genomic_DNA"/>
</dbReference>
<protein>
    <submittedName>
        <fullName evidence="1">Uncharacterized protein</fullName>
    </submittedName>
</protein>
<name>A0A481W5Y8_9CAUD</name>
<proteinExistence type="predicted"/>
<evidence type="ECO:0000313" key="1">
    <source>
        <dbReference type="EMBL" id="QBJ02925.1"/>
    </source>
</evidence>
<keyword evidence="2" id="KW-1185">Reference proteome</keyword>
<organism evidence="1 2">
    <name type="scientific">Pseudomonas phage Psa21</name>
    <dbReference type="NCBI Taxonomy" id="2530023"/>
    <lineage>
        <taxon>Viruses</taxon>
        <taxon>Duplodnaviria</taxon>
        <taxon>Heunggongvirae</taxon>
        <taxon>Uroviricota</taxon>
        <taxon>Caudoviricetes</taxon>
        <taxon>Chimalliviridae</taxon>
        <taxon>Tepukevirus</taxon>
        <taxon>Tepukevirus Psa21</taxon>
    </lineage>
</organism>
<accession>A0A481W5Y8</accession>
<gene>
    <name evidence="1" type="ORF">PSA21_399</name>
</gene>
<dbReference type="Proteomes" id="UP000294134">
    <property type="component" value="Segment"/>
</dbReference>
<reference evidence="1 2" key="1">
    <citation type="submission" date="2019-02" db="EMBL/GenBank/DDBJ databases">
        <authorList>
            <person name="Frampton R.A."/>
            <person name="Wojtus J.K."/>
            <person name="Fineran P.C."/>
            <person name="Hendrickson H.L."/>
        </authorList>
    </citation>
    <scope>NUCLEOTIDE SEQUENCE [LARGE SCALE GENOMIC DNA]</scope>
</reference>